<reference evidence="3" key="1">
    <citation type="journal article" date="2019" name="Int. J. Syst. Evol. Microbiol.">
        <title>The Global Catalogue of Microorganisms (GCM) 10K type strain sequencing project: providing services to taxonomists for standard genome sequencing and annotation.</title>
        <authorList>
            <consortium name="The Broad Institute Genomics Platform"/>
            <consortium name="The Broad Institute Genome Sequencing Center for Infectious Disease"/>
            <person name="Wu L."/>
            <person name="Ma J."/>
        </authorList>
    </citation>
    <scope>NUCLEOTIDE SEQUENCE [LARGE SCALE GENOMIC DNA]</scope>
    <source>
        <strain evidence="3">JCM 17068</strain>
    </source>
</reference>
<keyword evidence="3" id="KW-1185">Reference proteome</keyword>
<evidence type="ECO:0008006" key="4">
    <source>
        <dbReference type="Google" id="ProtNLM"/>
    </source>
</evidence>
<evidence type="ECO:0000313" key="2">
    <source>
        <dbReference type="EMBL" id="GAA4041287.1"/>
    </source>
</evidence>
<sequence length="131" mass="14791">MKSLKLISLAITMLCCFLSFSQEKTITGTVSDKNEVLPFVVVQIKGTKTVTHTDFDGKFSIKVKVGETLLFSFIGYDTLKVKIKKRTNTLNIVLISNTILLQETYPVESSIRKQKNQTEIIKISKEAIEKM</sequence>
<dbReference type="Pfam" id="PF13715">
    <property type="entry name" value="CarbopepD_reg_2"/>
    <property type="match status" value="1"/>
</dbReference>
<dbReference type="EMBL" id="BAABCS010000003">
    <property type="protein sequence ID" value="GAA4041287.1"/>
    <property type="molecule type" value="Genomic_DNA"/>
</dbReference>
<feature type="signal peptide" evidence="1">
    <location>
        <begin position="1"/>
        <end position="21"/>
    </location>
</feature>
<organism evidence="2 3">
    <name type="scientific">Flavobacterium chungnamense</name>
    <dbReference type="NCBI Taxonomy" id="706182"/>
    <lineage>
        <taxon>Bacteria</taxon>
        <taxon>Pseudomonadati</taxon>
        <taxon>Bacteroidota</taxon>
        <taxon>Flavobacteriia</taxon>
        <taxon>Flavobacteriales</taxon>
        <taxon>Flavobacteriaceae</taxon>
        <taxon>Flavobacterium</taxon>
    </lineage>
</organism>
<accession>A0ABP7UG77</accession>
<keyword evidence="1" id="KW-0732">Signal</keyword>
<feature type="chain" id="PRO_5045864420" description="Carboxypeptidase-like regulatory domain-containing protein" evidence="1">
    <location>
        <begin position="22"/>
        <end position="131"/>
    </location>
</feature>
<dbReference type="Gene3D" id="2.60.40.1120">
    <property type="entry name" value="Carboxypeptidase-like, regulatory domain"/>
    <property type="match status" value="1"/>
</dbReference>
<dbReference type="SUPFAM" id="SSF49464">
    <property type="entry name" value="Carboxypeptidase regulatory domain-like"/>
    <property type="match status" value="1"/>
</dbReference>
<dbReference type="RefSeq" id="WP_345089454.1">
    <property type="nucleotide sequence ID" value="NZ_BAABCS010000003.1"/>
</dbReference>
<gene>
    <name evidence="2" type="ORF">GCM10022388_02400</name>
</gene>
<comment type="caution">
    <text evidence="2">The sequence shown here is derived from an EMBL/GenBank/DDBJ whole genome shotgun (WGS) entry which is preliminary data.</text>
</comment>
<evidence type="ECO:0000313" key="3">
    <source>
        <dbReference type="Proteomes" id="UP001500426"/>
    </source>
</evidence>
<name>A0ABP7UG77_9FLAO</name>
<dbReference type="InterPro" id="IPR008969">
    <property type="entry name" value="CarboxyPept-like_regulatory"/>
</dbReference>
<evidence type="ECO:0000256" key="1">
    <source>
        <dbReference type="SAM" id="SignalP"/>
    </source>
</evidence>
<dbReference type="Proteomes" id="UP001500426">
    <property type="component" value="Unassembled WGS sequence"/>
</dbReference>
<protein>
    <recommendedName>
        <fullName evidence="4">Carboxypeptidase-like regulatory domain-containing protein</fullName>
    </recommendedName>
</protein>
<proteinExistence type="predicted"/>